<feature type="transmembrane region" description="Helical" evidence="1">
    <location>
        <begin position="7"/>
        <end position="30"/>
    </location>
</feature>
<evidence type="ECO:0000259" key="2">
    <source>
        <dbReference type="Pfam" id="PF02517"/>
    </source>
</evidence>
<feature type="transmembrane region" description="Helical" evidence="1">
    <location>
        <begin position="172"/>
        <end position="190"/>
    </location>
</feature>
<gene>
    <name evidence="3" type="ORF">Thert_03478</name>
</gene>
<dbReference type="GO" id="GO:0080120">
    <property type="term" value="P:CAAX-box protein maturation"/>
    <property type="evidence" value="ECO:0007669"/>
    <property type="project" value="UniProtKB-ARBA"/>
</dbReference>
<evidence type="ECO:0000313" key="4">
    <source>
        <dbReference type="Proteomes" id="UP000214975"/>
    </source>
</evidence>
<name>A0A223I379_THETR</name>
<evidence type="ECO:0000313" key="3">
    <source>
        <dbReference type="EMBL" id="AST59193.1"/>
    </source>
</evidence>
<feature type="transmembrane region" description="Helical" evidence="1">
    <location>
        <begin position="202"/>
        <end position="222"/>
    </location>
</feature>
<dbReference type="AlphaFoldDB" id="A0A223I379"/>
<dbReference type="RefSeq" id="WP_094398095.1">
    <property type="nucleotide sequence ID" value="NZ_CP016893.1"/>
</dbReference>
<dbReference type="InterPro" id="IPR003675">
    <property type="entry name" value="Rce1/LyrA-like_dom"/>
</dbReference>
<feature type="domain" description="CAAX prenyl protease 2/Lysostaphin resistance protein A-like" evidence="2">
    <location>
        <begin position="137"/>
        <end position="230"/>
    </location>
</feature>
<keyword evidence="1" id="KW-0472">Membrane</keyword>
<evidence type="ECO:0000256" key="1">
    <source>
        <dbReference type="SAM" id="Phobius"/>
    </source>
</evidence>
<keyword evidence="1" id="KW-1133">Transmembrane helix</keyword>
<accession>A0A223I379</accession>
<feature type="transmembrane region" description="Helical" evidence="1">
    <location>
        <begin position="130"/>
        <end position="151"/>
    </location>
</feature>
<reference evidence="3 4" key="1">
    <citation type="submission" date="2016-08" db="EMBL/GenBank/DDBJ databases">
        <title>A novel genetic cassette of butanologenic Thermoanaerobacterium thermosaccharolyticum that directly convert cellulose to butanol.</title>
        <authorList>
            <person name="Li T."/>
            <person name="He J."/>
        </authorList>
    </citation>
    <scope>NUCLEOTIDE SEQUENCE [LARGE SCALE GENOMIC DNA]</scope>
    <source>
        <strain evidence="3 4">TG57</strain>
    </source>
</reference>
<organism evidence="3 4">
    <name type="scientific">Thermoanaerobacterium thermosaccharolyticum</name>
    <name type="common">Clostridium thermosaccharolyticum</name>
    <dbReference type="NCBI Taxonomy" id="1517"/>
    <lineage>
        <taxon>Bacteria</taxon>
        <taxon>Bacillati</taxon>
        <taxon>Bacillota</taxon>
        <taxon>Clostridia</taxon>
        <taxon>Thermoanaerobacterales</taxon>
        <taxon>Thermoanaerobacteraceae</taxon>
        <taxon>Thermoanaerobacterium</taxon>
    </lineage>
</organism>
<dbReference type="GO" id="GO:0004175">
    <property type="term" value="F:endopeptidase activity"/>
    <property type="evidence" value="ECO:0007669"/>
    <property type="project" value="UniProtKB-ARBA"/>
</dbReference>
<dbReference type="Proteomes" id="UP000214975">
    <property type="component" value="Chromosome"/>
</dbReference>
<feature type="transmembrane region" description="Helical" evidence="1">
    <location>
        <begin position="243"/>
        <end position="262"/>
    </location>
</feature>
<feature type="transmembrane region" description="Helical" evidence="1">
    <location>
        <begin position="90"/>
        <end position="110"/>
    </location>
</feature>
<protein>
    <submittedName>
        <fullName evidence="3">Abortive infection protein</fullName>
    </submittedName>
</protein>
<proteinExistence type="predicted"/>
<dbReference type="EMBL" id="CP016893">
    <property type="protein sequence ID" value="AST59193.1"/>
    <property type="molecule type" value="Genomic_DNA"/>
</dbReference>
<sequence length="276" mass="33422">MIKKLSILILIFFIFVMALYFYQFIMIYLFEGIYHFFNIRNNDPLVMTSSNLVYNFITEILLLILALFLLKKFNYTKYIKTSFKSIIKTFLFMTLSLIFTKYILDIFKIYNIFLLTDFKNIIASWNKVDYIVAISQMILFILVALTEEYLYRVTLYFKISEILNLKSNILKIVFSIILTNILFSIAHYPIRHYNISTLFEIFITGIYFSYLFLRTGNIYLACMMHFYYDLPILSTIDIRYHHYREIISLIISIMLIESYYMVKHYYLRLFSRYEQS</sequence>
<dbReference type="Pfam" id="PF02517">
    <property type="entry name" value="Rce1-like"/>
    <property type="match status" value="1"/>
</dbReference>
<keyword evidence="1" id="KW-0812">Transmembrane</keyword>
<feature type="transmembrane region" description="Helical" evidence="1">
    <location>
        <begin position="52"/>
        <end position="70"/>
    </location>
</feature>